<gene>
    <name evidence="7" type="ORF">A8950_0386</name>
</gene>
<evidence type="ECO:0000256" key="3">
    <source>
        <dbReference type="ARBA" id="ARBA00022741"/>
    </source>
</evidence>
<comment type="caution">
    <text evidence="7">The sequence shown here is derived from an EMBL/GenBank/DDBJ whole genome shotgun (WGS) entry which is preliminary data.</text>
</comment>
<proteinExistence type="inferred from homology"/>
<dbReference type="GO" id="GO:0005524">
    <property type="term" value="F:ATP binding"/>
    <property type="evidence" value="ECO:0007669"/>
    <property type="project" value="UniProtKB-KW"/>
</dbReference>
<comment type="similarity">
    <text evidence="1">Belongs to the ABC transporter superfamily.</text>
</comment>
<evidence type="ECO:0000256" key="1">
    <source>
        <dbReference type="ARBA" id="ARBA00005417"/>
    </source>
</evidence>
<dbReference type="Gene3D" id="3.40.50.300">
    <property type="entry name" value="P-loop containing nucleotide triphosphate hydrolases"/>
    <property type="match status" value="1"/>
</dbReference>
<dbReference type="PANTHER" id="PTHR43820">
    <property type="entry name" value="HIGH-AFFINITY BRANCHED-CHAIN AMINO ACID TRANSPORT ATP-BINDING PROTEIN LIVF"/>
    <property type="match status" value="1"/>
</dbReference>
<evidence type="ECO:0000313" key="8">
    <source>
        <dbReference type="Proteomes" id="UP000295783"/>
    </source>
</evidence>
<evidence type="ECO:0000256" key="5">
    <source>
        <dbReference type="ARBA" id="ARBA00022970"/>
    </source>
</evidence>
<dbReference type="SMART" id="SM00382">
    <property type="entry name" value="AAA"/>
    <property type="match status" value="1"/>
</dbReference>
<keyword evidence="5" id="KW-0029">Amino-acid transport</keyword>
<sequence>MPVTLLSVQKVAVRYGAIQAVENAELAVAAGEIVTLLGANGAGKSSLLNACMGLVPLAGGQVHFDGQRISGTRTEHVVRRGMTLTPEGRRVFPGLSVADNLAIGAAASPQLRRETAARRTEMYDLFPRLHERQKQLAGTLSGGEQQMLAIARSLMSNPKLLLLDEPSLGLAPNIVDQIFDIIAALRARGVTILLVEQNAELALDIADRGYVLAGGRIVLSGTPGELRASGLERVYLGAH</sequence>
<dbReference type="CDD" id="cd03224">
    <property type="entry name" value="ABC_TM1139_LivF_branched"/>
    <property type="match status" value="1"/>
</dbReference>
<evidence type="ECO:0000256" key="4">
    <source>
        <dbReference type="ARBA" id="ARBA00022840"/>
    </source>
</evidence>
<dbReference type="Proteomes" id="UP000295783">
    <property type="component" value="Unassembled WGS sequence"/>
</dbReference>
<keyword evidence="8" id="KW-1185">Reference proteome</keyword>
<dbReference type="PROSITE" id="PS50893">
    <property type="entry name" value="ABC_TRANSPORTER_2"/>
    <property type="match status" value="1"/>
</dbReference>
<evidence type="ECO:0000256" key="2">
    <source>
        <dbReference type="ARBA" id="ARBA00022448"/>
    </source>
</evidence>
<dbReference type="GO" id="GO:0016887">
    <property type="term" value="F:ATP hydrolysis activity"/>
    <property type="evidence" value="ECO:0007669"/>
    <property type="project" value="InterPro"/>
</dbReference>
<dbReference type="InterPro" id="IPR017871">
    <property type="entry name" value="ABC_transporter-like_CS"/>
</dbReference>
<keyword evidence="2" id="KW-0813">Transport</keyword>
<feature type="domain" description="ABC transporter" evidence="6">
    <location>
        <begin position="3"/>
        <end position="239"/>
    </location>
</feature>
<protein>
    <submittedName>
        <fullName evidence="7">Amino acid/amide ABC transporter ATP-binding protein 2 (HAAT family)</fullName>
    </submittedName>
</protein>
<evidence type="ECO:0000313" key="7">
    <source>
        <dbReference type="EMBL" id="TDQ83842.1"/>
    </source>
</evidence>
<dbReference type="Pfam" id="PF00005">
    <property type="entry name" value="ABC_tran"/>
    <property type="match status" value="1"/>
</dbReference>
<keyword evidence="3" id="KW-0547">Nucleotide-binding</keyword>
<accession>A0A4R6WQH9</accession>
<dbReference type="InterPro" id="IPR003593">
    <property type="entry name" value="AAA+_ATPase"/>
</dbReference>
<organism evidence="7 8">
    <name type="scientific">Dongia mobilis</name>
    <dbReference type="NCBI Taxonomy" id="578943"/>
    <lineage>
        <taxon>Bacteria</taxon>
        <taxon>Pseudomonadati</taxon>
        <taxon>Pseudomonadota</taxon>
        <taxon>Alphaproteobacteria</taxon>
        <taxon>Rhodospirillales</taxon>
        <taxon>Dongiaceae</taxon>
        <taxon>Dongia</taxon>
    </lineage>
</organism>
<dbReference type="GO" id="GO:0015658">
    <property type="term" value="F:branched-chain amino acid transmembrane transporter activity"/>
    <property type="evidence" value="ECO:0007669"/>
    <property type="project" value="TreeGrafter"/>
</dbReference>
<reference evidence="7 8" key="1">
    <citation type="submission" date="2019-03" db="EMBL/GenBank/DDBJ databases">
        <title>Genomic Encyclopedia of Type Strains, Phase III (KMG-III): the genomes of soil and plant-associated and newly described type strains.</title>
        <authorList>
            <person name="Whitman W."/>
        </authorList>
    </citation>
    <scope>NUCLEOTIDE SEQUENCE [LARGE SCALE GENOMIC DNA]</scope>
    <source>
        <strain evidence="7 8">CGMCC 1.7660</strain>
    </source>
</reference>
<evidence type="ECO:0000259" key="6">
    <source>
        <dbReference type="PROSITE" id="PS50893"/>
    </source>
</evidence>
<dbReference type="InterPro" id="IPR052156">
    <property type="entry name" value="BCAA_Transport_ATP-bd_LivF"/>
</dbReference>
<dbReference type="InterPro" id="IPR027417">
    <property type="entry name" value="P-loop_NTPase"/>
</dbReference>
<dbReference type="GO" id="GO:0015807">
    <property type="term" value="P:L-amino acid transport"/>
    <property type="evidence" value="ECO:0007669"/>
    <property type="project" value="TreeGrafter"/>
</dbReference>
<dbReference type="PROSITE" id="PS00211">
    <property type="entry name" value="ABC_TRANSPORTER_1"/>
    <property type="match status" value="1"/>
</dbReference>
<dbReference type="AlphaFoldDB" id="A0A4R6WQH9"/>
<dbReference type="SUPFAM" id="SSF52540">
    <property type="entry name" value="P-loop containing nucleoside triphosphate hydrolases"/>
    <property type="match status" value="1"/>
</dbReference>
<name>A0A4R6WQH9_9PROT</name>
<dbReference type="PANTHER" id="PTHR43820:SF4">
    <property type="entry name" value="HIGH-AFFINITY BRANCHED-CHAIN AMINO ACID TRANSPORT ATP-BINDING PROTEIN LIVF"/>
    <property type="match status" value="1"/>
</dbReference>
<dbReference type="EMBL" id="SNYW01000006">
    <property type="protein sequence ID" value="TDQ83842.1"/>
    <property type="molecule type" value="Genomic_DNA"/>
</dbReference>
<keyword evidence="4 7" id="KW-0067">ATP-binding</keyword>
<dbReference type="InterPro" id="IPR003439">
    <property type="entry name" value="ABC_transporter-like_ATP-bd"/>
</dbReference>